<dbReference type="EMBL" id="DTHV01000007">
    <property type="protein sequence ID" value="HGW59847.1"/>
    <property type="molecule type" value="Genomic_DNA"/>
</dbReference>
<reference evidence="1" key="1">
    <citation type="journal article" date="2020" name="mSystems">
        <title>Genome- and Community-Level Interaction Insights into Carbon Utilization and Element Cycling Functions of Hydrothermarchaeota in Hydrothermal Sediment.</title>
        <authorList>
            <person name="Zhou Z."/>
            <person name="Liu Y."/>
            <person name="Xu W."/>
            <person name="Pan J."/>
            <person name="Luo Z.H."/>
            <person name="Li M."/>
        </authorList>
    </citation>
    <scope>NUCLEOTIDE SEQUENCE [LARGE SCALE GENOMIC DNA]</scope>
    <source>
        <strain evidence="1">SpSt-794</strain>
    </source>
</reference>
<comment type="caution">
    <text evidence="1">The sequence shown here is derived from an EMBL/GenBank/DDBJ whole genome shotgun (WGS) entry which is preliminary data.</text>
</comment>
<accession>A0A7C4U092</accession>
<evidence type="ECO:0000313" key="1">
    <source>
        <dbReference type="EMBL" id="HGW59847.1"/>
    </source>
</evidence>
<dbReference type="AlphaFoldDB" id="A0A7C4U092"/>
<protein>
    <submittedName>
        <fullName evidence="1">Uncharacterized protein</fullName>
    </submittedName>
</protein>
<organism evidence="1">
    <name type="scientific">Caldisericum exile</name>
    <dbReference type="NCBI Taxonomy" id="693075"/>
    <lineage>
        <taxon>Bacteria</taxon>
        <taxon>Pseudomonadati</taxon>
        <taxon>Caldisericota/Cryosericota group</taxon>
        <taxon>Caldisericota</taxon>
        <taxon>Caldisericia</taxon>
        <taxon>Caldisericales</taxon>
        <taxon>Caldisericaceae</taxon>
        <taxon>Caldisericum</taxon>
    </lineage>
</organism>
<sequence>MATLLAEVALRLADLYPNLSSEEISDVIISSIESEPMLREIFETMALPTKWERAFAELKAKRARHQKATEIKQKIELISFYERLKHMMPPTESSYSKPTITCDGEVVQETPLPQPNNANLMIQRRVAVRPYIELRLPKSVESGSWLKFISAPALVTIKGPLTSSSKILEEVGKVVKSGQILSFDDIEKIDRLLSFTDDESVLSEVLSVLDMDLKLRSKKFHVDCIQELYRGENLLPEDIQTPRPKQGCIKDMIYEKIRAIVLHEYSRLHELTALEFIDGKITYDEYVNKTRECAIIASRIYPR</sequence>
<name>A0A7C4U092_9BACT</name>
<proteinExistence type="predicted"/>
<gene>
    <name evidence="1" type="ORF">ENV82_00160</name>
</gene>